<accession>A0A372EE10</accession>
<keyword evidence="3" id="KW-1185">Reference proteome</keyword>
<name>A0A372EE10_9BURK</name>
<evidence type="ECO:0000313" key="2">
    <source>
        <dbReference type="EMBL" id="RFP75537.1"/>
    </source>
</evidence>
<dbReference type="AlphaFoldDB" id="A0A372EE10"/>
<sequence>MLHALPSDDQAALQAADSAHWVARSTDLLDTLIADVAMQGQRHTQEGFLAAAHGALLSLSHPGQVDAPGLRRIVDAAGLWKALQKHHGAHGLSTDPQVTQAFEAIVHQLPRLVLHRAALDDLSAAELPALSKALTTFGNTQDVSTVAQAIDERQAWGVRECHEALQPALDQLHTGDLRASLNALAAAQKVLTKVKIQQELLKGLNQTGADDVRDFEYGVYEPLFANMATEPLQTHAQALASPATQRLVETLRGMGQDLWNASGGDETDPRFATAEQLLGISQTLMQLADSANRAQATRTGVEAPAAPEYDASQQDPDVRHAVNGVFQIPPN</sequence>
<organism evidence="2 3">
    <name type="scientific">Hydrogenophaga borbori</name>
    <dbReference type="NCBI Taxonomy" id="2294117"/>
    <lineage>
        <taxon>Bacteria</taxon>
        <taxon>Pseudomonadati</taxon>
        <taxon>Pseudomonadota</taxon>
        <taxon>Betaproteobacteria</taxon>
        <taxon>Burkholderiales</taxon>
        <taxon>Comamonadaceae</taxon>
        <taxon>Hydrogenophaga</taxon>
    </lineage>
</organism>
<evidence type="ECO:0000313" key="3">
    <source>
        <dbReference type="Proteomes" id="UP000261931"/>
    </source>
</evidence>
<feature type="region of interest" description="Disordered" evidence="1">
    <location>
        <begin position="295"/>
        <end position="318"/>
    </location>
</feature>
<dbReference type="Proteomes" id="UP000261931">
    <property type="component" value="Unassembled WGS sequence"/>
</dbReference>
<dbReference type="EMBL" id="QVLS01000020">
    <property type="protein sequence ID" value="RFP75537.1"/>
    <property type="molecule type" value="Genomic_DNA"/>
</dbReference>
<gene>
    <name evidence="2" type="ORF">DY262_21130</name>
</gene>
<proteinExistence type="predicted"/>
<protein>
    <submittedName>
        <fullName evidence="2">Uncharacterized protein</fullName>
    </submittedName>
</protein>
<evidence type="ECO:0000256" key="1">
    <source>
        <dbReference type="SAM" id="MobiDB-lite"/>
    </source>
</evidence>
<comment type="caution">
    <text evidence="2">The sequence shown here is derived from an EMBL/GenBank/DDBJ whole genome shotgun (WGS) entry which is preliminary data.</text>
</comment>
<reference evidence="2 3" key="1">
    <citation type="submission" date="2018-08" db="EMBL/GenBank/DDBJ databases">
        <title>Hydrogenophaga sp. LA-38 isolated from sludge.</title>
        <authorList>
            <person name="Im W.-T."/>
        </authorList>
    </citation>
    <scope>NUCLEOTIDE SEQUENCE [LARGE SCALE GENOMIC DNA]</scope>
    <source>
        <strain evidence="2 3">LA-38</strain>
    </source>
</reference>